<gene>
    <name evidence="1" type="ORF">GCM10008919_18040</name>
</gene>
<sequence length="60" mass="6882">MAAQKINWKIRHIMKDGRVLKPGERLPITPEGLEVFERVGEIVLRATKRMQREKEAAANA</sequence>
<accession>A0ABN0T8J4</accession>
<evidence type="ECO:0000313" key="2">
    <source>
        <dbReference type="Proteomes" id="UP001500399"/>
    </source>
</evidence>
<organism evidence="1 2">
    <name type="scientific">Selenomonas dianae</name>
    <dbReference type="NCBI Taxonomy" id="135079"/>
    <lineage>
        <taxon>Bacteria</taxon>
        <taxon>Bacillati</taxon>
        <taxon>Bacillota</taxon>
        <taxon>Negativicutes</taxon>
        <taxon>Selenomonadales</taxon>
        <taxon>Selenomonadaceae</taxon>
        <taxon>Selenomonas</taxon>
    </lineage>
</organism>
<keyword evidence="2" id="KW-1185">Reference proteome</keyword>
<dbReference type="Proteomes" id="UP001500399">
    <property type="component" value="Unassembled WGS sequence"/>
</dbReference>
<comment type="caution">
    <text evidence="1">The sequence shown here is derived from an EMBL/GenBank/DDBJ whole genome shotgun (WGS) entry which is preliminary data.</text>
</comment>
<reference evidence="1 2" key="1">
    <citation type="journal article" date="2019" name="Int. J. Syst. Evol. Microbiol.">
        <title>The Global Catalogue of Microorganisms (GCM) 10K type strain sequencing project: providing services to taxonomists for standard genome sequencing and annotation.</title>
        <authorList>
            <consortium name="The Broad Institute Genomics Platform"/>
            <consortium name="The Broad Institute Genome Sequencing Center for Infectious Disease"/>
            <person name="Wu L."/>
            <person name="Ma J."/>
        </authorList>
    </citation>
    <scope>NUCLEOTIDE SEQUENCE [LARGE SCALE GENOMIC DNA]</scope>
    <source>
        <strain evidence="1 2">JCM 8542</strain>
    </source>
</reference>
<dbReference type="RefSeq" id="WP_304986364.1">
    <property type="nucleotide sequence ID" value="NZ_BAAACR010000013.1"/>
</dbReference>
<evidence type="ECO:0000313" key="1">
    <source>
        <dbReference type="EMBL" id="GAA0215219.1"/>
    </source>
</evidence>
<name>A0ABN0T8J4_9FIRM</name>
<protein>
    <submittedName>
        <fullName evidence="1">Uncharacterized protein</fullName>
    </submittedName>
</protein>
<dbReference type="EMBL" id="BAAACR010000013">
    <property type="protein sequence ID" value="GAA0215219.1"/>
    <property type="molecule type" value="Genomic_DNA"/>
</dbReference>
<proteinExistence type="predicted"/>